<evidence type="ECO:0000313" key="2">
    <source>
        <dbReference type="Proteomes" id="UP000681722"/>
    </source>
</evidence>
<organism evidence="1 2">
    <name type="scientific">Didymodactylos carnosus</name>
    <dbReference type="NCBI Taxonomy" id="1234261"/>
    <lineage>
        <taxon>Eukaryota</taxon>
        <taxon>Metazoa</taxon>
        <taxon>Spiralia</taxon>
        <taxon>Gnathifera</taxon>
        <taxon>Rotifera</taxon>
        <taxon>Eurotatoria</taxon>
        <taxon>Bdelloidea</taxon>
        <taxon>Philodinida</taxon>
        <taxon>Philodinidae</taxon>
        <taxon>Didymodactylos</taxon>
    </lineage>
</organism>
<feature type="non-terminal residue" evidence="1">
    <location>
        <position position="49"/>
    </location>
</feature>
<dbReference type="Proteomes" id="UP000681722">
    <property type="component" value="Unassembled WGS sequence"/>
</dbReference>
<dbReference type="InterPro" id="IPR012337">
    <property type="entry name" value="RNaseH-like_sf"/>
</dbReference>
<dbReference type="InterPro" id="IPR036397">
    <property type="entry name" value="RNaseH_sf"/>
</dbReference>
<proteinExistence type="predicted"/>
<dbReference type="EMBL" id="CAJOBC010025529">
    <property type="protein sequence ID" value="CAF4067584.1"/>
    <property type="molecule type" value="Genomic_DNA"/>
</dbReference>
<protein>
    <recommendedName>
        <fullName evidence="3">Integrase catalytic domain-containing protein</fullName>
    </recommendedName>
</protein>
<evidence type="ECO:0000313" key="1">
    <source>
        <dbReference type="EMBL" id="CAF4067584.1"/>
    </source>
</evidence>
<dbReference type="AlphaFoldDB" id="A0A8S2PX99"/>
<comment type="caution">
    <text evidence="1">The sequence shown here is derived from an EMBL/GenBank/DDBJ whole genome shotgun (WGS) entry which is preliminary data.</text>
</comment>
<accession>A0A8S2PX99</accession>
<gene>
    <name evidence="1" type="ORF">SRO942_LOCUS27625</name>
</gene>
<reference evidence="1" key="1">
    <citation type="submission" date="2021-02" db="EMBL/GenBank/DDBJ databases">
        <authorList>
            <person name="Nowell W R."/>
        </authorList>
    </citation>
    <scope>NUCLEOTIDE SEQUENCE</scope>
</reference>
<evidence type="ECO:0008006" key="3">
    <source>
        <dbReference type="Google" id="ProtNLM"/>
    </source>
</evidence>
<dbReference type="OrthoDB" id="10051637at2759"/>
<name>A0A8S2PX99_9BILA</name>
<dbReference type="Gene3D" id="3.30.420.10">
    <property type="entry name" value="Ribonuclease H-like superfamily/Ribonuclease H"/>
    <property type="match status" value="1"/>
</dbReference>
<sequence length="49" mass="5752">MGIRHRPTALYHPQSNLSERVNRTLKPMLAIFAEHDKESWDIRLPQLAL</sequence>
<dbReference type="SUPFAM" id="SSF53098">
    <property type="entry name" value="Ribonuclease H-like"/>
    <property type="match status" value="1"/>
</dbReference>
<dbReference type="GO" id="GO:0003676">
    <property type="term" value="F:nucleic acid binding"/>
    <property type="evidence" value="ECO:0007669"/>
    <property type="project" value="InterPro"/>
</dbReference>